<protein>
    <submittedName>
        <fullName evidence="2">Uncharacterized protein</fullName>
    </submittedName>
</protein>
<accession>A0ABY5BV62</accession>
<gene>
    <name evidence="2" type="ORF">M3M39_05800</name>
</gene>
<organism evidence="2 3">
    <name type="scientific">Fructilactobacillus hinvesii</name>
    <dbReference type="NCBI Taxonomy" id="2940300"/>
    <lineage>
        <taxon>Bacteria</taxon>
        <taxon>Bacillati</taxon>
        <taxon>Bacillota</taxon>
        <taxon>Bacilli</taxon>
        <taxon>Lactobacillales</taxon>
        <taxon>Lactobacillaceae</taxon>
        <taxon>Fructilactobacillus</taxon>
    </lineage>
</organism>
<dbReference type="Proteomes" id="UP001057025">
    <property type="component" value="Chromosome"/>
</dbReference>
<evidence type="ECO:0000313" key="2">
    <source>
        <dbReference type="EMBL" id="USS87634.1"/>
    </source>
</evidence>
<evidence type="ECO:0000313" key="3">
    <source>
        <dbReference type="Proteomes" id="UP001057025"/>
    </source>
</evidence>
<keyword evidence="3" id="KW-1185">Reference proteome</keyword>
<feature type="region of interest" description="Disordered" evidence="1">
    <location>
        <begin position="51"/>
        <end position="73"/>
    </location>
</feature>
<sequence>MSKSENDKKKNNSNGNYEIAHKSLFIASKSQFDQDGSEELAKELDKVLASLDDMHTSHNDSDKKRKNDNPSEN</sequence>
<name>A0ABY5BV62_9LACO</name>
<dbReference type="RefSeq" id="WP_252796925.1">
    <property type="nucleotide sequence ID" value="NZ_CP097118.1"/>
</dbReference>
<reference evidence="2" key="1">
    <citation type="submission" date="2022-05" db="EMBL/GenBank/DDBJ databases">
        <authorList>
            <person name="Oliphant S.A."/>
            <person name="Watson-Haigh N.S."/>
            <person name="Sumby K.M."/>
            <person name="Gardner J.M."/>
            <person name="Jiranek V."/>
        </authorList>
    </citation>
    <scope>NUCLEOTIDE SEQUENCE</scope>
    <source>
        <strain evidence="2">KI11_C11</strain>
    </source>
</reference>
<proteinExistence type="predicted"/>
<dbReference type="EMBL" id="CP097118">
    <property type="protein sequence ID" value="USS87634.1"/>
    <property type="molecule type" value="Genomic_DNA"/>
</dbReference>
<evidence type="ECO:0000256" key="1">
    <source>
        <dbReference type="SAM" id="MobiDB-lite"/>
    </source>
</evidence>